<dbReference type="InterPro" id="IPR047640">
    <property type="entry name" value="RpiR-like"/>
</dbReference>
<dbReference type="GO" id="GO:0097367">
    <property type="term" value="F:carbohydrate derivative binding"/>
    <property type="evidence" value="ECO:0007669"/>
    <property type="project" value="InterPro"/>
</dbReference>
<dbReference type="InterPro" id="IPR035472">
    <property type="entry name" value="RpiR-like_SIS"/>
</dbReference>
<sequence length="282" mass="32029">MMKNVLVRLQEYRVQANGAEKDLVRYLLEKPEEASKLSIHVLAEKTYTSAATIIRLCKKLGFSGYKEFNSSLNYELALRSEARKDISTEISRDDGLKDIVDKVTYRSIQALEDTRKLVDLDELQNCVDIIEKAKTAGLFGIGSSLLAARDMYLKFLRLNKPCICNDDWHSQLVCARNLTKEDVAVIFSYSGLTREMLTCARVLKEQNVPIITVTRFAENDLTRLADCKLYVSAKELLVRTAATASRISQLNIIDILFTAYVKNNYERNIARLKSNVITKDII</sequence>
<accession>A0A0J9EYF3</accession>
<dbReference type="Pfam" id="PF01418">
    <property type="entry name" value="HTH_6"/>
    <property type="match status" value="1"/>
</dbReference>
<dbReference type="Gene3D" id="3.40.50.10490">
    <property type="entry name" value="Glucose-6-phosphate isomerase like protein, domain 1"/>
    <property type="match status" value="1"/>
</dbReference>
<evidence type="ECO:0000256" key="1">
    <source>
        <dbReference type="ARBA" id="ARBA00023015"/>
    </source>
</evidence>
<dbReference type="EMBL" id="ADLK01000017">
    <property type="protein sequence ID" value="KMW20985.1"/>
    <property type="molecule type" value="Genomic_DNA"/>
</dbReference>
<dbReference type="Gene3D" id="1.10.10.10">
    <property type="entry name" value="Winged helix-like DNA-binding domain superfamily/Winged helix DNA-binding domain"/>
    <property type="match status" value="1"/>
</dbReference>
<keyword evidence="3" id="KW-0804">Transcription</keyword>
<evidence type="ECO:0000256" key="4">
    <source>
        <dbReference type="SAM" id="Coils"/>
    </source>
</evidence>
<keyword evidence="1" id="KW-0805">Transcription regulation</keyword>
<evidence type="ECO:0000313" key="8">
    <source>
        <dbReference type="Proteomes" id="UP000037392"/>
    </source>
</evidence>
<evidence type="ECO:0000256" key="3">
    <source>
        <dbReference type="ARBA" id="ARBA00023163"/>
    </source>
</evidence>
<dbReference type="InterPro" id="IPR009057">
    <property type="entry name" value="Homeodomain-like_sf"/>
</dbReference>
<dbReference type="InterPro" id="IPR046348">
    <property type="entry name" value="SIS_dom_sf"/>
</dbReference>
<dbReference type="GO" id="GO:1901135">
    <property type="term" value="P:carbohydrate derivative metabolic process"/>
    <property type="evidence" value="ECO:0007669"/>
    <property type="project" value="InterPro"/>
</dbReference>
<evidence type="ECO:0000313" key="7">
    <source>
        <dbReference type="EMBL" id="KMW20985.1"/>
    </source>
</evidence>
<dbReference type="CDD" id="cd05013">
    <property type="entry name" value="SIS_RpiR"/>
    <property type="match status" value="1"/>
</dbReference>
<gene>
    <name evidence="7" type="ORF">HMPREF9470_01829</name>
</gene>
<dbReference type="Pfam" id="PF01380">
    <property type="entry name" value="SIS"/>
    <property type="match status" value="1"/>
</dbReference>
<dbReference type="SUPFAM" id="SSF46689">
    <property type="entry name" value="Homeodomain-like"/>
    <property type="match status" value="1"/>
</dbReference>
<evidence type="ECO:0008006" key="9">
    <source>
        <dbReference type="Google" id="ProtNLM"/>
    </source>
</evidence>
<feature type="domain" description="HTH rpiR-type" evidence="5">
    <location>
        <begin position="3"/>
        <end position="79"/>
    </location>
</feature>
<dbReference type="SUPFAM" id="SSF53697">
    <property type="entry name" value="SIS domain"/>
    <property type="match status" value="1"/>
</dbReference>
<keyword evidence="2" id="KW-0238">DNA-binding</keyword>
<dbReference type="PROSITE" id="PS51071">
    <property type="entry name" value="HTH_RPIR"/>
    <property type="match status" value="1"/>
</dbReference>
<evidence type="ECO:0000259" key="5">
    <source>
        <dbReference type="PROSITE" id="PS51071"/>
    </source>
</evidence>
<dbReference type="PANTHER" id="PTHR30514">
    <property type="entry name" value="GLUCOKINASE"/>
    <property type="match status" value="1"/>
</dbReference>
<evidence type="ECO:0000259" key="6">
    <source>
        <dbReference type="PROSITE" id="PS51464"/>
    </source>
</evidence>
<name>A0A0J9EYF3_9FIRM</name>
<dbReference type="GO" id="GO:0003677">
    <property type="term" value="F:DNA binding"/>
    <property type="evidence" value="ECO:0007669"/>
    <property type="project" value="UniProtKB-KW"/>
</dbReference>
<organism evidence="7 8">
    <name type="scientific">[Clostridium] citroniae WAL-19142</name>
    <dbReference type="NCBI Taxonomy" id="742734"/>
    <lineage>
        <taxon>Bacteria</taxon>
        <taxon>Bacillati</taxon>
        <taxon>Bacillota</taxon>
        <taxon>Clostridia</taxon>
        <taxon>Lachnospirales</taxon>
        <taxon>Lachnospiraceae</taxon>
        <taxon>Enterocloster</taxon>
    </lineage>
</organism>
<keyword evidence="4" id="KW-0175">Coiled coil</keyword>
<feature type="coiled-coil region" evidence="4">
    <location>
        <begin position="2"/>
        <end position="29"/>
    </location>
</feature>
<dbReference type="PATRIC" id="fig|742734.4.peg.1962"/>
<dbReference type="PROSITE" id="PS51464">
    <property type="entry name" value="SIS"/>
    <property type="match status" value="1"/>
</dbReference>
<comment type="caution">
    <text evidence="7">The sequence shown here is derived from an EMBL/GenBank/DDBJ whole genome shotgun (WGS) entry which is preliminary data.</text>
</comment>
<dbReference type="GO" id="GO:0003700">
    <property type="term" value="F:DNA-binding transcription factor activity"/>
    <property type="evidence" value="ECO:0007669"/>
    <property type="project" value="InterPro"/>
</dbReference>
<dbReference type="InterPro" id="IPR036388">
    <property type="entry name" value="WH-like_DNA-bd_sf"/>
</dbReference>
<proteinExistence type="predicted"/>
<feature type="domain" description="SIS" evidence="6">
    <location>
        <begin position="126"/>
        <end position="266"/>
    </location>
</feature>
<dbReference type="InterPro" id="IPR000281">
    <property type="entry name" value="HTH_RpiR"/>
</dbReference>
<dbReference type="PANTHER" id="PTHR30514:SF1">
    <property type="entry name" value="HTH-TYPE TRANSCRIPTIONAL REGULATOR HEXR-RELATED"/>
    <property type="match status" value="1"/>
</dbReference>
<dbReference type="InterPro" id="IPR001347">
    <property type="entry name" value="SIS_dom"/>
</dbReference>
<dbReference type="AlphaFoldDB" id="A0A0J9EYF3"/>
<dbReference type="Proteomes" id="UP000037392">
    <property type="component" value="Unassembled WGS sequence"/>
</dbReference>
<dbReference type="OrthoDB" id="63027at2"/>
<evidence type="ECO:0000256" key="2">
    <source>
        <dbReference type="ARBA" id="ARBA00023125"/>
    </source>
</evidence>
<reference evidence="7 8" key="1">
    <citation type="submission" date="2011-04" db="EMBL/GenBank/DDBJ databases">
        <title>The Genome Sequence of Clostridium citroniae WAL-19142.</title>
        <authorList>
            <consortium name="The Broad Institute Genome Sequencing Platform"/>
            <person name="Earl A."/>
            <person name="Ward D."/>
            <person name="Feldgarden M."/>
            <person name="Gevers D."/>
            <person name="Warren Y.A."/>
            <person name="Tyrrell K.L."/>
            <person name="Citron D.M."/>
            <person name="Goldstein E.J."/>
            <person name="Daigneault M."/>
            <person name="Allen-Vercoe E."/>
            <person name="Young S.K."/>
            <person name="Zeng Q."/>
            <person name="Gargeya S."/>
            <person name="Fitzgerald M."/>
            <person name="Haas B."/>
            <person name="Abouelleil A."/>
            <person name="Alvarado L."/>
            <person name="Arachchi H.M."/>
            <person name="Berlin A."/>
            <person name="Brown A."/>
            <person name="Chapman S.B."/>
            <person name="Chen Z."/>
            <person name="Dunbar C."/>
            <person name="Freedman E."/>
            <person name="Gearin G."/>
            <person name="Gellesch M."/>
            <person name="Goldberg J."/>
            <person name="Griggs A."/>
            <person name="Gujja S."/>
            <person name="Heilman E.R."/>
            <person name="Heiman D."/>
            <person name="Howarth C."/>
            <person name="Larson L."/>
            <person name="Lui A."/>
            <person name="MacDonald P.J."/>
            <person name="Mehta T."/>
            <person name="Montmayeur A."/>
            <person name="Murphy C."/>
            <person name="Neiman D."/>
            <person name="Pearson M."/>
            <person name="Priest M."/>
            <person name="Roberts A."/>
            <person name="Saif S."/>
            <person name="Shea T."/>
            <person name="Shenoy N."/>
            <person name="Sisk P."/>
            <person name="Stolte C."/>
            <person name="Sykes S."/>
            <person name="White J."/>
            <person name="Yandava C."/>
            <person name="Wortman J."/>
            <person name="Nusbaum C."/>
            <person name="Birren B."/>
        </authorList>
    </citation>
    <scope>NUCLEOTIDE SEQUENCE [LARGE SCALE GENOMIC DNA]</scope>
    <source>
        <strain evidence="7 8">WAL-19142</strain>
    </source>
</reference>
<protein>
    <recommendedName>
        <fullName evidence="9">HTH rpiR-type domain-containing protein</fullName>
    </recommendedName>
</protein>